<evidence type="ECO:0000256" key="5">
    <source>
        <dbReference type="ARBA" id="ARBA00023239"/>
    </source>
</evidence>
<evidence type="ECO:0000256" key="3">
    <source>
        <dbReference type="ARBA" id="ARBA00022793"/>
    </source>
</evidence>
<dbReference type="GO" id="GO:0016831">
    <property type="term" value="F:carboxy-lyase activity"/>
    <property type="evidence" value="ECO:0007669"/>
    <property type="project" value="UniProtKB-KW"/>
</dbReference>
<gene>
    <name evidence="9" type="ORF">TL16_g01435</name>
</gene>
<dbReference type="AlphaFoldDB" id="A0A9W6ZFB9"/>
<protein>
    <recommendedName>
        <fullName evidence="11">Glutamate decarboxylase</fullName>
    </recommendedName>
</protein>
<evidence type="ECO:0000256" key="8">
    <source>
        <dbReference type="SAM" id="Phobius"/>
    </source>
</evidence>
<organism evidence="9 10">
    <name type="scientific">Triparma laevis f. inornata</name>
    <dbReference type="NCBI Taxonomy" id="1714386"/>
    <lineage>
        <taxon>Eukaryota</taxon>
        <taxon>Sar</taxon>
        <taxon>Stramenopiles</taxon>
        <taxon>Ochrophyta</taxon>
        <taxon>Bolidophyceae</taxon>
        <taxon>Parmales</taxon>
        <taxon>Triparmaceae</taxon>
        <taxon>Triparma</taxon>
    </lineage>
</organism>
<dbReference type="InterPro" id="IPR015424">
    <property type="entry name" value="PyrdxlP-dep_Trfase"/>
</dbReference>
<dbReference type="GO" id="GO:0030170">
    <property type="term" value="F:pyridoxal phosphate binding"/>
    <property type="evidence" value="ECO:0007669"/>
    <property type="project" value="InterPro"/>
</dbReference>
<dbReference type="GO" id="GO:0005737">
    <property type="term" value="C:cytoplasm"/>
    <property type="evidence" value="ECO:0007669"/>
    <property type="project" value="TreeGrafter"/>
</dbReference>
<comment type="cofactor">
    <cofactor evidence="1 6 7">
        <name>pyridoxal 5'-phosphate</name>
        <dbReference type="ChEBI" id="CHEBI:597326"/>
    </cofactor>
</comment>
<dbReference type="Pfam" id="PF00282">
    <property type="entry name" value="Pyridoxal_deC"/>
    <property type="match status" value="1"/>
</dbReference>
<evidence type="ECO:0000256" key="7">
    <source>
        <dbReference type="RuleBase" id="RU000382"/>
    </source>
</evidence>
<dbReference type="InterPro" id="IPR015421">
    <property type="entry name" value="PyrdxlP-dep_Trfase_major"/>
</dbReference>
<feature type="modified residue" description="N6-(pyridoxal phosphate)lysine" evidence="6">
    <location>
        <position position="357"/>
    </location>
</feature>
<proteinExistence type="inferred from homology"/>
<sequence length="559" mass="60853">MPTLNDRSTSDLALGAVLGSAATVAATVLLKKGMAHSGSSSRVSSGHSVLTQMLSFFERSWGVTSLNEGKDPKSLDSEIMKFADPSGIREAMDKAGGFNLRQAGLDQEGTDGDDKLMKMLEVVADLSVNTSHPLFLNQLFGAMDRASLAAELMSVCQNTSSYTFEAAPVNSVVEMEVMRCLASVIGWDFDNSCDGLMMPGGSLSNLMALHCARHQKFPETLGKGNSAMAPRPMAFVSAEAHYSFLKAISVLGLGRDNLVKVATGENGEMSVNALKEAVEKTLKEGGTPFFVGATAGSTVRGTFDPFAEISTIAKEFGMWMHVDGAWGGPAIFSDRDDMKELMRGTSDADSFTFNPHKMLGAPLQTTCFICHHKGALLNCNSSNAGYLFDTRKANSEYDVGDQTFMCGRKTDALKFWAMWRFRGTSGIANRVNGLADATKLFVDKIQEHPSFMLACKPWPFNMNFFFIPKRIRLTMEKEGIATDQSSNLPLPENIAKELDTVAIDLKTKLMKAGKAMIPFQPLANQDAQVFRVCLAGDMEFGEREIAELMRVMVEYGDDM</sequence>
<evidence type="ECO:0000313" key="9">
    <source>
        <dbReference type="EMBL" id="GMH53354.1"/>
    </source>
</evidence>
<dbReference type="InterPro" id="IPR002129">
    <property type="entry name" value="PyrdxlP-dep_de-COase"/>
</dbReference>
<dbReference type="PANTHER" id="PTHR45677:SF8">
    <property type="entry name" value="CYSTEINE SULFINIC ACID DECARBOXYLASE"/>
    <property type="match status" value="1"/>
</dbReference>
<evidence type="ECO:0000256" key="1">
    <source>
        <dbReference type="ARBA" id="ARBA00001933"/>
    </source>
</evidence>
<evidence type="ECO:0000313" key="10">
    <source>
        <dbReference type="Proteomes" id="UP001162640"/>
    </source>
</evidence>
<evidence type="ECO:0000256" key="6">
    <source>
        <dbReference type="PIRSR" id="PIRSR602129-50"/>
    </source>
</evidence>
<dbReference type="EMBL" id="BLQM01000032">
    <property type="protein sequence ID" value="GMH53354.1"/>
    <property type="molecule type" value="Genomic_DNA"/>
</dbReference>
<evidence type="ECO:0000256" key="2">
    <source>
        <dbReference type="ARBA" id="ARBA00009533"/>
    </source>
</evidence>
<dbReference type="PANTHER" id="PTHR45677">
    <property type="entry name" value="GLUTAMATE DECARBOXYLASE-RELATED"/>
    <property type="match status" value="1"/>
</dbReference>
<comment type="similarity">
    <text evidence="2 7">Belongs to the group II decarboxylase family.</text>
</comment>
<feature type="transmembrane region" description="Helical" evidence="8">
    <location>
        <begin position="12"/>
        <end position="30"/>
    </location>
</feature>
<dbReference type="SUPFAM" id="SSF53383">
    <property type="entry name" value="PLP-dependent transferases"/>
    <property type="match status" value="1"/>
</dbReference>
<keyword evidence="3" id="KW-0210">Decarboxylase</keyword>
<reference evidence="10" key="1">
    <citation type="journal article" date="2023" name="Commun. Biol.">
        <title>Genome analysis of Parmales, the sister group of diatoms, reveals the evolutionary specialization of diatoms from phago-mixotrophs to photoautotrophs.</title>
        <authorList>
            <person name="Ban H."/>
            <person name="Sato S."/>
            <person name="Yoshikawa S."/>
            <person name="Yamada K."/>
            <person name="Nakamura Y."/>
            <person name="Ichinomiya M."/>
            <person name="Sato N."/>
            <person name="Blanc-Mathieu R."/>
            <person name="Endo H."/>
            <person name="Kuwata A."/>
            <person name="Ogata H."/>
        </authorList>
    </citation>
    <scope>NUCLEOTIDE SEQUENCE [LARGE SCALE GENOMIC DNA]</scope>
</reference>
<accession>A0A9W6ZFB9</accession>
<dbReference type="Gene3D" id="3.40.640.10">
    <property type="entry name" value="Type I PLP-dependent aspartate aminotransferase-like (Major domain)"/>
    <property type="match status" value="1"/>
</dbReference>
<name>A0A9W6ZFB9_9STRA</name>
<keyword evidence="8" id="KW-1133">Transmembrane helix</keyword>
<comment type="caution">
    <text evidence="9">The sequence shown here is derived from an EMBL/GenBank/DDBJ whole genome shotgun (WGS) entry which is preliminary data.</text>
</comment>
<evidence type="ECO:0000256" key="4">
    <source>
        <dbReference type="ARBA" id="ARBA00022898"/>
    </source>
</evidence>
<keyword evidence="5 7" id="KW-0456">Lyase</keyword>
<keyword evidence="8" id="KW-0812">Transmembrane</keyword>
<keyword evidence="8" id="KW-0472">Membrane</keyword>
<dbReference type="Gene3D" id="3.90.1150.170">
    <property type="match status" value="1"/>
</dbReference>
<evidence type="ECO:0008006" key="11">
    <source>
        <dbReference type="Google" id="ProtNLM"/>
    </source>
</evidence>
<dbReference type="Proteomes" id="UP001162640">
    <property type="component" value="Unassembled WGS sequence"/>
</dbReference>
<dbReference type="GO" id="GO:0019752">
    <property type="term" value="P:carboxylic acid metabolic process"/>
    <property type="evidence" value="ECO:0007669"/>
    <property type="project" value="InterPro"/>
</dbReference>
<keyword evidence="4 6" id="KW-0663">Pyridoxal phosphate</keyword>